<feature type="transmembrane region" description="Helical" evidence="1">
    <location>
        <begin position="52"/>
        <end position="71"/>
    </location>
</feature>
<sequence>MVVWLALIVWLGLVIWALSVVRAAAVADAPPPAPDRPAIGRVPFAGRRRATAITQGVLLAGVLGATAYLSTPSQWEPLPLVGLIALLVLGSDILVLDAKRFRIGGSFTGLVLAMALLGPAPAALLGLASALVDALRRKVRGTYLLNNLLTYTTFPLVGGIVLDALHRGNTEEGGYAVAVFLVFLATNLVNFLMIAGHTRILRGGSLPEMFKGVFVPVLPWEIASAVMTAMAVYGFEVWGAGIIGLFALALGVYQLLLRALLEGQAHSEEIERRTNQLDVRHEGMLGLLLETLALRDPSAARHAAAVAHYAHQLARAAGLSEREQAIVHTAGLLHDLGKEALPDHILIGRSELHPAEIRLIKRHPADGARLLLRVEGMGEVAAAVLAHHERIDGKGYPDGLAGDSIPMTARILAVAEVYDVLTSPDSYRIQMPAHEAEDELRNVAGSQLDGRLVWLFATQVLRGRHSDHLEHIADLEAELQVQRAVRGALDGPFVLGPPMR</sequence>
<comment type="caution">
    <text evidence="4">The sequence shown here is derived from an EMBL/GenBank/DDBJ whole genome shotgun (WGS) entry which is preliminary data.</text>
</comment>
<dbReference type="InterPro" id="IPR006674">
    <property type="entry name" value="HD_domain"/>
</dbReference>
<dbReference type="OrthoDB" id="9802066at2"/>
<dbReference type="RefSeq" id="WP_147447719.1">
    <property type="nucleotide sequence ID" value="NZ_RBIL01000001.1"/>
</dbReference>
<dbReference type="PROSITE" id="PS51832">
    <property type="entry name" value="HD_GYP"/>
    <property type="match status" value="1"/>
</dbReference>
<proteinExistence type="predicted"/>
<feature type="transmembrane region" description="Helical" evidence="1">
    <location>
        <begin position="174"/>
        <end position="193"/>
    </location>
</feature>
<dbReference type="SMART" id="SM00471">
    <property type="entry name" value="HDc"/>
    <property type="match status" value="1"/>
</dbReference>
<dbReference type="Proteomes" id="UP000278962">
    <property type="component" value="Unassembled WGS sequence"/>
</dbReference>
<name>A0A660LDU6_9ACTN</name>
<accession>A0A660LDU6</accession>
<evidence type="ECO:0000313" key="4">
    <source>
        <dbReference type="EMBL" id="RKQ92070.1"/>
    </source>
</evidence>
<dbReference type="EMBL" id="RBIL01000001">
    <property type="protein sequence ID" value="RKQ92070.1"/>
    <property type="molecule type" value="Genomic_DNA"/>
</dbReference>
<gene>
    <name evidence="4" type="ORF">C8N24_1909</name>
</gene>
<reference evidence="4 5" key="1">
    <citation type="submission" date="2018-10" db="EMBL/GenBank/DDBJ databases">
        <title>Genomic Encyclopedia of Archaeal and Bacterial Type Strains, Phase II (KMG-II): from individual species to whole genera.</title>
        <authorList>
            <person name="Goeker M."/>
        </authorList>
    </citation>
    <scope>NUCLEOTIDE SEQUENCE [LARGE SCALE GENOMIC DNA]</scope>
    <source>
        <strain evidence="4 5">DSM 14954</strain>
    </source>
</reference>
<feature type="domain" description="HD-GYP" evidence="3">
    <location>
        <begin position="277"/>
        <end position="472"/>
    </location>
</feature>
<keyword evidence="5" id="KW-1185">Reference proteome</keyword>
<dbReference type="PROSITE" id="PS51831">
    <property type="entry name" value="HD"/>
    <property type="match status" value="1"/>
</dbReference>
<dbReference type="Pfam" id="PF13487">
    <property type="entry name" value="HD_5"/>
    <property type="match status" value="1"/>
</dbReference>
<feature type="transmembrane region" description="Helical" evidence="1">
    <location>
        <begin position="238"/>
        <end position="257"/>
    </location>
</feature>
<feature type="transmembrane region" description="Helical" evidence="1">
    <location>
        <begin position="108"/>
        <end position="132"/>
    </location>
</feature>
<evidence type="ECO:0000256" key="1">
    <source>
        <dbReference type="SAM" id="Phobius"/>
    </source>
</evidence>
<feature type="transmembrane region" description="Helical" evidence="1">
    <location>
        <begin position="78"/>
        <end position="96"/>
    </location>
</feature>
<dbReference type="Gene3D" id="1.10.3210.10">
    <property type="entry name" value="Hypothetical protein af1432"/>
    <property type="match status" value="1"/>
</dbReference>
<dbReference type="CDD" id="cd00077">
    <property type="entry name" value="HDc"/>
    <property type="match status" value="1"/>
</dbReference>
<dbReference type="SUPFAM" id="SSF109604">
    <property type="entry name" value="HD-domain/PDEase-like"/>
    <property type="match status" value="1"/>
</dbReference>
<dbReference type="InterPro" id="IPR003607">
    <property type="entry name" value="HD/PDEase_dom"/>
</dbReference>
<dbReference type="AlphaFoldDB" id="A0A660LDU6"/>
<feature type="domain" description="HD" evidence="2">
    <location>
        <begin position="299"/>
        <end position="421"/>
    </location>
</feature>
<organism evidence="4 5">
    <name type="scientific">Solirubrobacter pauli</name>
    <dbReference type="NCBI Taxonomy" id="166793"/>
    <lineage>
        <taxon>Bacteria</taxon>
        <taxon>Bacillati</taxon>
        <taxon>Actinomycetota</taxon>
        <taxon>Thermoleophilia</taxon>
        <taxon>Solirubrobacterales</taxon>
        <taxon>Solirubrobacteraceae</taxon>
        <taxon>Solirubrobacter</taxon>
    </lineage>
</organism>
<dbReference type="InterPro" id="IPR037522">
    <property type="entry name" value="HD_GYP_dom"/>
</dbReference>
<protein>
    <submittedName>
        <fullName evidence="4">HD domain-containing protein</fullName>
    </submittedName>
</protein>
<keyword evidence="1" id="KW-0472">Membrane</keyword>
<dbReference type="PANTHER" id="PTHR43155">
    <property type="entry name" value="CYCLIC DI-GMP PHOSPHODIESTERASE PA4108-RELATED"/>
    <property type="match status" value="1"/>
</dbReference>
<feature type="transmembrane region" description="Helical" evidence="1">
    <location>
        <begin position="144"/>
        <end position="162"/>
    </location>
</feature>
<keyword evidence="1" id="KW-1133">Transmembrane helix</keyword>
<evidence type="ECO:0000259" key="3">
    <source>
        <dbReference type="PROSITE" id="PS51832"/>
    </source>
</evidence>
<evidence type="ECO:0000259" key="2">
    <source>
        <dbReference type="PROSITE" id="PS51831"/>
    </source>
</evidence>
<evidence type="ECO:0000313" key="5">
    <source>
        <dbReference type="Proteomes" id="UP000278962"/>
    </source>
</evidence>
<dbReference type="PANTHER" id="PTHR43155:SF2">
    <property type="entry name" value="CYCLIC DI-GMP PHOSPHODIESTERASE PA4108"/>
    <property type="match status" value="1"/>
</dbReference>
<keyword evidence="1" id="KW-0812">Transmembrane</keyword>